<gene>
    <name evidence="2" type="ORF">LCGC14_0320270</name>
</gene>
<protein>
    <submittedName>
        <fullName evidence="2">Uncharacterized protein</fullName>
    </submittedName>
</protein>
<proteinExistence type="predicted"/>
<evidence type="ECO:0000313" key="2">
    <source>
        <dbReference type="EMBL" id="KKN81414.1"/>
    </source>
</evidence>
<accession>A0A0F9TQ21</accession>
<reference evidence="2" key="1">
    <citation type="journal article" date="2015" name="Nature">
        <title>Complex archaea that bridge the gap between prokaryotes and eukaryotes.</title>
        <authorList>
            <person name="Spang A."/>
            <person name="Saw J.H."/>
            <person name="Jorgensen S.L."/>
            <person name="Zaremba-Niedzwiedzka K."/>
            <person name="Martijn J."/>
            <person name="Lind A.E."/>
            <person name="van Eijk R."/>
            <person name="Schleper C."/>
            <person name="Guy L."/>
            <person name="Ettema T.J."/>
        </authorList>
    </citation>
    <scope>NUCLEOTIDE SEQUENCE</scope>
</reference>
<dbReference type="EMBL" id="LAZR01000215">
    <property type="protein sequence ID" value="KKN81414.1"/>
    <property type="molecule type" value="Genomic_DNA"/>
</dbReference>
<organism evidence="2">
    <name type="scientific">marine sediment metagenome</name>
    <dbReference type="NCBI Taxonomy" id="412755"/>
    <lineage>
        <taxon>unclassified sequences</taxon>
        <taxon>metagenomes</taxon>
        <taxon>ecological metagenomes</taxon>
    </lineage>
</organism>
<evidence type="ECO:0000256" key="1">
    <source>
        <dbReference type="SAM" id="MobiDB-lite"/>
    </source>
</evidence>
<comment type="caution">
    <text evidence="2">The sequence shown here is derived from an EMBL/GenBank/DDBJ whole genome shotgun (WGS) entry which is preliminary data.</text>
</comment>
<feature type="compositionally biased region" description="Polar residues" evidence="1">
    <location>
        <begin position="7"/>
        <end position="25"/>
    </location>
</feature>
<dbReference type="AlphaFoldDB" id="A0A0F9TQ21"/>
<sequence>MSKRNDQTSSVEGSPARTSATQGSAPASMERGPDSGQSSPASFAYFDPDTCSLKTSQLSLTGDSTVYSETWPLAGTMQSGRCFERPTLERPISGVESLFLPTPRANEAGGWQRDKSGTLRPTLDGVARGMWPTPTRSDGDRGPTMYQKGNPSLGAAVKMWPTPVRRDQRTFKGAKRGANSIGSEPLPIVAGGTLNPTWVEWLMGFQSGWTELDVSATPSSRSKRR</sequence>
<feature type="region of interest" description="Disordered" evidence="1">
    <location>
        <begin position="1"/>
        <end position="46"/>
    </location>
</feature>
<feature type="region of interest" description="Disordered" evidence="1">
    <location>
        <begin position="103"/>
        <end position="144"/>
    </location>
</feature>
<name>A0A0F9TQ21_9ZZZZ</name>